<dbReference type="EMBL" id="QGAC01000010">
    <property type="protein sequence ID" value="TKJ89991.1"/>
    <property type="molecule type" value="Genomic_DNA"/>
</dbReference>
<dbReference type="PANTHER" id="PTHR43792">
    <property type="entry name" value="GNAT FAMILY, PUTATIVE (AFU_ORTHOLOGUE AFUA_3G00765)-RELATED-RELATED"/>
    <property type="match status" value="1"/>
</dbReference>
<proteinExistence type="predicted"/>
<dbReference type="Gene3D" id="3.40.630.30">
    <property type="match status" value="1"/>
</dbReference>
<dbReference type="OrthoDB" id="7852312at2"/>
<name>A0A4U3F8U3_9GAMM</name>
<dbReference type="AlphaFoldDB" id="A0A4U3F8U3"/>
<evidence type="ECO:0000259" key="1">
    <source>
        <dbReference type="Pfam" id="PF13302"/>
    </source>
</evidence>
<evidence type="ECO:0000313" key="2">
    <source>
        <dbReference type="EMBL" id="TKJ89991.1"/>
    </source>
</evidence>
<reference evidence="2 3" key="1">
    <citation type="journal article" date="2019" name="Sci. Rep.">
        <title>Differences in resource use lead to coexistence of seed-transmitted microbial populations.</title>
        <authorList>
            <person name="Torres-Cortes G."/>
            <person name="Garcia B.J."/>
            <person name="Compant S."/>
            <person name="Rezki S."/>
            <person name="Jones P."/>
            <person name="Preveaux A."/>
            <person name="Briand M."/>
            <person name="Roulet A."/>
            <person name="Bouchez O."/>
            <person name="Jacobson D."/>
            <person name="Barret M."/>
        </authorList>
    </citation>
    <scope>NUCLEOTIDE SEQUENCE [LARGE SCALE GENOMIC DNA]</scope>
    <source>
        <strain evidence="2 3">CFBP13511</strain>
    </source>
</reference>
<dbReference type="InterPro" id="IPR016181">
    <property type="entry name" value="Acyl_CoA_acyltransferase"/>
</dbReference>
<comment type="caution">
    <text evidence="2">The sequence shown here is derived from an EMBL/GenBank/DDBJ whole genome shotgun (WGS) entry which is preliminary data.</text>
</comment>
<dbReference type="STRING" id="1219360.GCA_001571305_00137"/>
<dbReference type="InterPro" id="IPR051531">
    <property type="entry name" value="N-acetyltransferase"/>
</dbReference>
<dbReference type="InterPro" id="IPR000182">
    <property type="entry name" value="GNAT_dom"/>
</dbReference>
<dbReference type="Proteomes" id="UP000306393">
    <property type="component" value="Unassembled WGS sequence"/>
</dbReference>
<organism evidence="2 3">
    <name type="scientific">Erwinia persicina</name>
    <dbReference type="NCBI Taxonomy" id="55211"/>
    <lineage>
        <taxon>Bacteria</taxon>
        <taxon>Pseudomonadati</taxon>
        <taxon>Pseudomonadota</taxon>
        <taxon>Gammaproteobacteria</taxon>
        <taxon>Enterobacterales</taxon>
        <taxon>Erwiniaceae</taxon>
        <taxon>Erwinia</taxon>
    </lineage>
</organism>
<feature type="domain" description="N-acetyltransferase" evidence="1">
    <location>
        <begin position="59"/>
        <end position="197"/>
    </location>
</feature>
<protein>
    <submittedName>
        <fullName evidence="2">GNAT family N-acetyltransferase</fullName>
    </submittedName>
</protein>
<dbReference type="SUPFAM" id="SSF55729">
    <property type="entry name" value="Acyl-CoA N-acyltransferases (Nat)"/>
    <property type="match status" value="1"/>
</dbReference>
<dbReference type="CDD" id="cd04301">
    <property type="entry name" value="NAT_SF"/>
    <property type="match status" value="1"/>
</dbReference>
<accession>A0A4U3F8U3</accession>
<keyword evidence="2" id="KW-0808">Transferase</keyword>
<dbReference type="GO" id="GO:0016747">
    <property type="term" value="F:acyltransferase activity, transferring groups other than amino-acyl groups"/>
    <property type="evidence" value="ECO:0007669"/>
    <property type="project" value="InterPro"/>
</dbReference>
<dbReference type="Pfam" id="PF13302">
    <property type="entry name" value="Acetyltransf_3"/>
    <property type="match status" value="1"/>
</dbReference>
<sequence>MEFCLVYVRYPLIADTLGLPPPRNYPVPFLVDFKHRCSPDILFYLSFTLCKNKRLTLNIVLEKFSQQDFADYFKLVSNAQVMAMITERAVPHDEARRDYDQLLKDNAESAELGHFRISDAQDGHFIGLGKLLPLADPPGSAELGYMLLPDYWGKGIASQVAAWLMDRAHHATALTHLIAIIDPANLASRKILINHHFTSQEFREFDGLPGEILARAL</sequence>
<gene>
    <name evidence="2" type="ORF">EpCFBP13511_11965</name>
</gene>
<evidence type="ECO:0000313" key="3">
    <source>
        <dbReference type="Proteomes" id="UP000306393"/>
    </source>
</evidence>
<dbReference type="PANTHER" id="PTHR43792:SF1">
    <property type="entry name" value="N-ACETYLTRANSFERASE DOMAIN-CONTAINING PROTEIN"/>
    <property type="match status" value="1"/>
</dbReference>